<keyword evidence="3 5" id="KW-1133">Transmembrane helix</keyword>
<dbReference type="InterPro" id="IPR043504">
    <property type="entry name" value="Peptidase_S1_PA_chymotrypsin"/>
</dbReference>
<dbReference type="GO" id="GO:0008233">
    <property type="term" value="F:peptidase activity"/>
    <property type="evidence" value="ECO:0007669"/>
    <property type="project" value="UniProtKB-KW"/>
</dbReference>
<dbReference type="EMBL" id="JBHRZH010000009">
    <property type="protein sequence ID" value="MFC3761497.1"/>
    <property type="molecule type" value="Genomic_DNA"/>
</dbReference>
<dbReference type="RefSeq" id="WP_205113940.1">
    <property type="nucleotide sequence ID" value="NZ_JAFBCM010000001.1"/>
</dbReference>
<accession>A0ABV7Y9G6</accession>
<evidence type="ECO:0000256" key="5">
    <source>
        <dbReference type="SAM" id="Phobius"/>
    </source>
</evidence>
<dbReference type="PANTHER" id="PTHR43019:SF23">
    <property type="entry name" value="PROTEASE DO-LIKE 5, CHLOROPLASTIC"/>
    <property type="match status" value="1"/>
</dbReference>
<evidence type="ECO:0000313" key="6">
    <source>
        <dbReference type="EMBL" id="MFC3761497.1"/>
    </source>
</evidence>
<dbReference type="Gene3D" id="2.40.10.10">
    <property type="entry name" value="Trypsin-like serine proteases"/>
    <property type="match status" value="2"/>
</dbReference>
<keyword evidence="6" id="KW-0645">Protease</keyword>
<organism evidence="6 7">
    <name type="scientific">Tenggerimyces flavus</name>
    <dbReference type="NCBI Taxonomy" id="1708749"/>
    <lineage>
        <taxon>Bacteria</taxon>
        <taxon>Bacillati</taxon>
        <taxon>Actinomycetota</taxon>
        <taxon>Actinomycetes</taxon>
        <taxon>Propionibacteriales</taxon>
        <taxon>Nocardioidaceae</taxon>
        <taxon>Tenggerimyces</taxon>
    </lineage>
</organism>
<feature type="transmembrane region" description="Helical" evidence="5">
    <location>
        <begin position="108"/>
        <end position="130"/>
    </location>
</feature>
<gene>
    <name evidence="6" type="ORF">ACFOUW_11660</name>
</gene>
<dbReference type="InterPro" id="IPR003825">
    <property type="entry name" value="Colicin-V_CvpA"/>
</dbReference>
<dbReference type="NCBIfam" id="NF033740">
    <property type="entry name" value="MarP_fam_protase"/>
    <property type="match status" value="1"/>
</dbReference>
<dbReference type="InterPro" id="IPR001940">
    <property type="entry name" value="Peptidase_S1C"/>
</dbReference>
<keyword evidence="7" id="KW-1185">Reference proteome</keyword>
<dbReference type="SUPFAM" id="SSF50494">
    <property type="entry name" value="Trypsin-like serine proteases"/>
    <property type="match status" value="1"/>
</dbReference>
<keyword evidence="4 5" id="KW-0472">Membrane</keyword>
<dbReference type="EC" id="3.4.21.-" evidence="6"/>
<dbReference type="GO" id="GO:0006508">
    <property type="term" value="P:proteolysis"/>
    <property type="evidence" value="ECO:0007669"/>
    <property type="project" value="UniProtKB-KW"/>
</dbReference>
<comment type="subcellular location">
    <subcellularLocation>
        <location evidence="1">Membrane</location>
        <topology evidence="1">Multi-pass membrane protein</topology>
    </subcellularLocation>
</comment>
<dbReference type="Pfam" id="PF13365">
    <property type="entry name" value="Trypsin_2"/>
    <property type="match status" value="1"/>
</dbReference>
<evidence type="ECO:0000256" key="3">
    <source>
        <dbReference type="ARBA" id="ARBA00022989"/>
    </source>
</evidence>
<sequence>MTVLGFNLLDIILVLVAIAYGVSGFRQGFLIGALGVVGLVGGGLVGVLLTPLILNRFEPSMTISLAALGIVVVVALVGQAILSSIGAKLRSKVTWRLAHAIDSSAGSVLSVIALLVVAWILGSAIASAQLGTLARVVRSSEILTAVDKVMPRVAEQGLLAFSRVVDPNLFPRYLEPFAAESIAPAQPPDAGVLRDPEIRAAGDSVVRVLGVALRCSRSLEGSGFVYAKERVMTNAHVVAGVESPTIETRAGETYDAEVVLYNPERDIAVLEVPGLDLEELRLDPNGSAGDQGAVMGYPGNDPFWAGPARIRAEQRLRGPDIYGEREVVREVFSLYAQVRPGNSGGPLVTPEGNVSGVVFAASVEDSNTGYALTVDEVTPDAQAGARATDRVSTGDCS</sequence>
<feature type="transmembrane region" description="Helical" evidence="5">
    <location>
        <begin position="65"/>
        <end position="87"/>
    </location>
</feature>
<dbReference type="PRINTS" id="PR00834">
    <property type="entry name" value="PROTEASES2C"/>
</dbReference>
<dbReference type="Proteomes" id="UP001595699">
    <property type="component" value="Unassembled WGS sequence"/>
</dbReference>
<keyword evidence="6" id="KW-0378">Hydrolase</keyword>
<evidence type="ECO:0000313" key="7">
    <source>
        <dbReference type="Proteomes" id="UP001595699"/>
    </source>
</evidence>
<evidence type="ECO:0000256" key="4">
    <source>
        <dbReference type="ARBA" id="ARBA00023136"/>
    </source>
</evidence>
<evidence type="ECO:0000256" key="1">
    <source>
        <dbReference type="ARBA" id="ARBA00004141"/>
    </source>
</evidence>
<dbReference type="InterPro" id="IPR009003">
    <property type="entry name" value="Peptidase_S1_PA"/>
</dbReference>
<feature type="transmembrane region" description="Helical" evidence="5">
    <location>
        <begin position="6"/>
        <end position="22"/>
    </location>
</feature>
<dbReference type="PANTHER" id="PTHR43019">
    <property type="entry name" value="SERINE ENDOPROTEASE DEGS"/>
    <property type="match status" value="1"/>
</dbReference>
<protein>
    <submittedName>
        <fullName evidence="6">MarP family serine protease</fullName>
        <ecNumber evidence="6">3.4.21.-</ecNumber>
    </submittedName>
</protein>
<keyword evidence="2 5" id="KW-0812">Transmembrane</keyword>
<evidence type="ECO:0000256" key="2">
    <source>
        <dbReference type="ARBA" id="ARBA00022692"/>
    </source>
</evidence>
<name>A0ABV7Y9G6_9ACTN</name>
<comment type="caution">
    <text evidence="6">The sequence shown here is derived from an EMBL/GenBank/DDBJ whole genome shotgun (WGS) entry which is preliminary data.</text>
</comment>
<feature type="transmembrane region" description="Helical" evidence="5">
    <location>
        <begin position="29"/>
        <end position="53"/>
    </location>
</feature>
<reference evidence="7" key="1">
    <citation type="journal article" date="2019" name="Int. J. Syst. Evol. Microbiol.">
        <title>The Global Catalogue of Microorganisms (GCM) 10K type strain sequencing project: providing services to taxonomists for standard genome sequencing and annotation.</title>
        <authorList>
            <consortium name="The Broad Institute Genomics Platform"/>
            <consortium name="The Broad Institute Genome Sequencing Center for Infectious Disease"/>
            <person name="Wu L."/>
            <person name="Ma J."/>
        </authorList>
    </citation>
    <scope>NUCLEOTIDE SEQUENCE [LARGE SCALE GENOMIC DNA]</scope>
    <source>
        <strain evidence="7">CGMCC 4.7241</strain>
    </source>
</reference>
<dbReference type="InterPro" id="IPR047680">
    <property type="entry name" value="MarP-like"/>
</dbReference>
<proteinExistence type="predicted"/>
<dbReference type="Pfam" id="PF02674">
    <property type="entry name" value="Colicin_V"/>
    <property type="match status" value="1"/>
</dbReference>